<dbReference type="InterPro" id="IPR050571">
    <property type="entry name" value="Class-IV_PLP-Dep_Aminotrnsfr"/>
</dbReference>
<evidence type="ECO:0000256" key="6">
    <source>
        <dbReference type="ARBA" id="ARBA00023239"/>
    </source>
</evidence>
<dbReference type="GO" id="GO:0008153">
    <property type="term" value="P:4-aminobenzoate biosynthetic process"/>
    <property type="evidence" value="ECO:0007669"/>
    <property type="project" value="UniProtKB-UniRule"/>
</dbReference>
<dbReference type="OrthoDB" id="9805628at2"/>
<dbReference type="GO" id="GO:0030170">
    <property type="term" value="F:pyridoxal phosphate binding"/>
    <property type="evidence" value="ECO:0007669"/>
    <property type="project" value="InterPro"/>
</dbReference>
<dbReference type="GO" id="GO:0046656">
    <property type="term" value="P:folic acid biosynthetic process"/>
    <property type="evidence" value="ECO:0007669"/>
    <property type="project" value="UniProtKB-KW"/>
</dbReference>
<dbReference type="PANTHER" id="PTHR42743">
    <property type="entry name" value="AMINO-ACID AMINOTRANSFERASE"/>
    <property type="match status" value="1"/>
</dbReference>
<reference evidence="11 12" key="1">
    <citation type="submission" date="2017-02" db="EMBL/GenBank/DDBJ databases">
        <title>Pseudoalteromonas ulvae TC14 Genome.</title>
        <authorList>
            <person name="Molmeret M."/>
        </authorList>
    </citation>
    <scope>NUCLEOTIDE SEQUENCE [LARGE SCALE GENOMIC DNA]</scope>
    <source>
        <strain evidence="11">TC14</strain>
    </source>
</reference>
<evidence type="ECO:0000256" key="1">
    <source>
        <dbReference type="ARBA" id="ARBA00001933"/>
    </source>
</evidence>
<dbReference type="Proteomes" id="UP000194841">
    <property type="component" value="Unassembled WGS sequence"/>
</dbReference>
<dbReference type="GO" id="GO:0005829">
    <property type="term" value="C:cytosol"/>
    <property type="evidence" value="ECO:0007669"/>
    <property type="project" value="TreeGrafter"/>
</dbReference>
<dbReference type="RefSeq" id="WP_086742202.1">
    <property type="nucleotide sequence ID" value="NZ_MWPV01000001.1"/>
</dbReference>
<dbReference type="NCBIfam" id="NF004761">
    <property type="entry name" value="PRK06092.1"/>
    <property type="match status" value="1"/>
</dbReference>
<gene>
    <name evidence="11" type="ORF">B1199_00625</name>
</gene>
<proteinExistence type="inferred from homology"/>
<sequence>MKKTRINTLTSDQISVFDRGFNYGDGFFTTAKISDGQVEHWDLHCARLLTCQQRLGFSALDFQQLHTDVMNFIRGVSLAGLKIVITRGEGGRGYGPPSIESHTIVLSMFEYPSHYLSLHQQGLELEIASTRLGLQPLLAGLKTLNRLEQVLIKQEINDNHWQDAVVLDLNGHVIESSMANLIAVKGNHFFTPSLQNSGIQGVYLQHLTSQYAISVCTIDLKQLLAMDAVFCCNSLMGLIPVTRIQHRYFDLELAKQLKQKLEPSA</sequence>
<dbReference type="SUPFAM" id="SSF56752">
    <property type="entry name" value="D-aminoacid aminotransferase-like PLP-dependent enzymes"/>
    <property type="match status" value="1"/>
</dbReference>
<dbReference type="InterPro" id="IPR043132">
    <property type="entry name" value="BCAT-like_C"/>
</dbReference>
<keyword evidence="4" id="KW-0663">Pyridoxal phosphate</keyword>
<comment type="caution">
    <text evidence="11">The sequence shown here is derived from an EMBL/GenBank/DDBJ whole genome shotgun (WGS) entry which is preliminary data.</text>
</comment>
<name>A0A244CTA4_PSEDV</name>
<evidence type="ECO:0000256" key="2">
    <source>
        <dbReference type="ARBA" id="ARBA00009320"/>
    </source>
</evidence>
<evidence type="ECO:0000313" key="12">
    <source>
        <dbReference type="Proteomes" id="UP000194841"/>
    </source>
</evidence>
<dbReference type="EMBL" id="MWPV01000001">
    <property type="protein sequence ID" value="OUL58824.1"/>
    <property type="molecule type" value="Genomic_DNA"/>
</dbReference>
<accession>A0A244CTA4</accession>
<dbReference type="Pfam" id="PF01063">
    <property type="entry name" value="Aminotran_4"/>
    <property type="match status" value="1"/>
</dbReference>
<organism evidence="11 12">
    <name type="scientific">Pseudoalteromonas ulvae</name>
    <dbReference type="NCBI Taxonomy" id="107327"/>
    <lineage>
        <taxon>Bacteria</taxon>
        <taxon>Pseudomonadati</taxon>
        <taxon>Pseudomonadota</taxon>
        <taxon>Gammaproteobacteria</taxon>
        <taxon>Alteromonadales</taxon>
        <taxon>Pseudoalteromonadaceae</taxon>
        <taxon>Pseudoalteromonas</taxon>
    </lineage>
</organism>
<evidence type="ECO:0000256" key="9">
    <source>
        <dbReference type="ARBA" id="ARBA00049529"/>
    </source>
</evidence>
<protein>
    <recommendedName>
        <fullName evidence="8 10">Aminodeoxychorismate lyase</fullName>
        <ecNumber evidence="8 10">4.1.3.38</ecNumber>
    </recommendedName>
</protein>
<evidence type="ECO:0000256" key="3">
    <source>
        <dbReference type="ARBA" id="ARBA00011738"/>
    </source>
</evidence>
<comment type="pathway">
    <text evidence="7">Cofactor biosynthesis; tetrahydrofolate biosynthesis; 4-aminobenzoate from chorismate: step 2/2.</text>
</comment>
<dbReference type="InterPro" id="IPR036038">
    <property type="entry name" value="Aminotransferase-like"/>
</dbReference>
<dbReference type="NCBIfam" id="TIGR03461">
    <property type="entry name" value="pabC_Proteo"/>
    <property type="match status" value="1"/>
</dbReference>
<comment type="subunit">
    <text evidence="3">Homodimer.</text>
</comment>
<dbReference type="InterPro" id="IPR043131">
    <property type="entry name" value="BCAT-like_N"/>
</dbReference>
<evidence type="ECO:0000256" key="7">
    <source>
        <dbReference type="ARBA" id="ARBA00035633"/>
    </source>
</evidence>
<comment type="catalytic activity">
    <reaction evidence="9">
        <text>4-amino-4-deoxychorismate = 4-aminobenzoate + pyruvate + H(+)</text>
        <dbReference type="Rhea" id="RHEA:16201"/>
        <dbReference type="ChEBI" id="CHEBI:15361"/>
        <dbReference type="ChEBI" id="CHEBI:15378"/>
        <dbReference type="ChEBI" id="CHEBI:17836"/>
        <dbReference type="ChEBI" id="CHEBI:58406"/>
        <dbReference type="EC" id="4.1.3.38"/>
    </reaction>
</comment>
<dbReference type="InterPro" id="IPR001544">
    <property type="entry name" value="Aminotrans_IV"/>
</dbReference>
<evidence type="ECO:0000256" key="4">
    <source>
        <dbReference type="ARBA" id="ARBA00022898"/>
    </source>
</evidence>
<keyword evidence="12" id="KW-1185">Reference proteome</keyword>
<keyword evidence="5" id="KW-0289">Folate biosynthesis</keyword>
<evidence type="ECO:0000313" key="11">
    <source>
        <dbReference type="EMBL" id="OUL58824.1"/>
    </source>
</evidence>
<dbReference type="Gene3D" id="3.20.10.10">
    <property type="entry name" value="D-amino Acid Aminotransferase, subunit A, domain 2"/>
    <property type="match status" value="1"/>
</dbReference>
<evidence type="ECO:0000256" key="5">
    <source>
        <dbReference type="ARBA" id="ARBA00022909"/>
    </source>
</evidence>
<comment type="cofactor">
    <cofactor evidence="1">
        <name>pyridoxal 5'-phosphate</name>
        <dbReference type="ChEBI" id="CHEBI:597326"/>
    </cofactor>
</comment>
<keyword evidence="6 11" id="KW-0456">Lyase</keyword>
<dbReference type="AlphaFoldDB" id="A0A244CTA4"/>
<dbReference type="EC" id="4.1.3.38" evidence="8 10"/>
<dbReference type="Gene3D" id="3.30.470.10">
    <property type="match status" value="1"/>
</dbReference>
<evidence type="ECO:0000256" key="10">
    <source>
        <dbReference type="NCBIfam" id="TIGR03461"/>
    </source>
</evidence>
<dbReference type="PANTHER" id="PTHR42743:SF2">
    <property type="entry name" value="AMINODEOXYCHORISMATE LYASE"/>
    <property type="match status" value="1"/>
</dbReference>
<dbReference type="GO" id="GO:0008696">
    <property type="term" value="F:4-amino-4-deoxychorismate lyase activity"/>
    <property type="evidence" value="ECO:0007669"/>
    <property type="project" value="UniProtKB-UniRule"/>
</dbReference>
<comment type="similarity">
    <text evidence="2">Belongs to the class-IV pyridoxal-phosphate-dependent aminotransferase family.</text>
</comment>
<dbReference type="InterPro" id="IPR017824">
    <property type="entry name" value="Aminodeoxychorismate_lyase_IV"/>
</dbReference>
<evidence type="ECO:0000256" key="8">
    <source>
        <dbReference type="ARBA" id="ARBA00035676"/>
    </source>
</evidence>